<dbReference type="InterPro" id="IPR003340">
    <property type="entry name" value="B3_DNA-bd"/>
</dbReference>
<dbReference type="Proteomes" id="UP000652761">
    <property type="component" value="Unassembled WGS sequence"/>
</dbReference>
<evidence type="ECO:0000313" key="9">
    <source>
        <dbReference type="EMBL" id="MQL76366.1"/>
    </source>
</evidence>
<comment type="subcellular location">
    <subcellularLocation>
        <location evidence="1">Nucleus</location>
    </subcellularLocation>
</comment>
<dbReference type="GO" id="GO:0005634">
    <property type="term" value="C:nucleus"/>
    <property type="evidence" value="ECO:0007669"/>
    <property type="project" value="UniProtKB-SubCell"/>
</dbReference>
<accession>A0A843U212</accession>
<organism evidence="9 10">
    <name type="scientific">Colocasia esculenta</name>
    <name type="common">Wild taro</name>
    <name type="synonym">Arum esculentum</name>
    <dbReference type="NCBI Taxonomy" id="4460"/>
    <lineage>
        <taxon>Eukaryota</taxon>
        <taxon>Viridiplantae</taxon>
        <taxon>Streptophyta</taxon>
        <taxon>Embryophyta</taxon>
        <taxon>Tracheophyta</taxon>
        <taxon>Spermatophyta</taxon>
        <taxon>Magnoliopsida</taxon>
        <taxon>Liliopsida</taxon>
        <taxon>Araceae</taxon>
        <taxon>Aroideae</taxon>
        <taxon>Colocasieae</taxon>
        <taxon>Colocasia</taxon>
    </lineage>
</organism>
<dbReference type="InterPro" id="IPR039218">
    <property type="entry name" value="REM_fam"/>
</dbReference>
<keyword evidence="6" id="KW-0539">Nucleus</keyword>
<name>A0A843U212_COLES</name>
<keyword evidence="10" id="KW-1185">Reference proteome</keyword>
<evidence type="ECO:0000256" key="5">
    <source>
        <dbReference type="ARBA" id="ARBA00023163"/>
    </source>
</evidence>
<keyword evidence="5" id="KW-0804">Transcription</keyword>
<proteinExistence type="predicted"/>
<dbReference type="Gene3D" id="2.40.330.10">
    <property type="entry name" value="DNA-binding pseudobarrel domain"/>
    <property type="match status" value="2"/>
</dbReference>
<keyword evidence="4" id="KW-0238">DNA-binding</keyword>
<evidence type="ECO:0000313" key="10">
    <source>
        <dbReference type="Proteomes" id="UP000652761"/>
    </source>
</evidence>
<dbReference type="SUPFAM" id="SSF101936">
    <property type="entry name" value="DNA-binding pseudobarrel domain"/>
    <property type="match status" value="2"/>
</dbReference>
<dbReference type="EMBL" id="NMUH01000295">
    <property type="protein sequence ID" value="MQL76366.1"/>
    <property type="molecule type" value="Genomic_DNA"/>
</dbReference>
<dbReference type="InterPro" id="IPR015300">
    <property type="entry name" value="DNA-bd_pseudobarrel_sf"/>
</dbReference>
<dbReference type="PROSITE" id="PS50863">
    <property type="entry name" value="B3"/>
    <property type="match status" value="2"/>
</dbReference>
<dbReference type="AlphaFoldDB" id="A0A843U212"/>
<dbReference type="GO" id="GO:0003677">
    <property type="term" value="F:DNA binding"/>
    <property type="evidence" value="ECO:0007669"/>
    <property type="project" value="UniProtKB-KW"/>
</dbReference>
<sequence length="279" mass="31546">RIPPAFIKHIERALEPRKAKILSPLGGTFEVEIEEDIENLCFGAGWQQFVFAHDLDFGYFLVFRYEGRLVFHVRVFDITGCEKEYHAMVGDDENHRKTAKCTKTSSYIAKENIERPITRSLTDKAAKASMRPPPGVKKCSSKDKAGKGSMRSPLKVKKITSMSRVLANTAAPATMIAACGNAPGFKIVVTPSSLTKYVHIPLLFWNENKVVRRKMEVVLRDPEGRLWTVGVVHMPNRTLFRRGWKAFAESNNLKLGDECIFELLPRGRGKLCVFQVHIK</sequence>
<feature type="domain" description="TF-B3" evidence="8">
    <location>
        <begin position="183"/>
        <end position="279"/>
    </location>
</feature>
<keyword evidence="3" id="KW-0805">Transcription regulation</keyword>
<dbReference type="Pfam" id="PF02362">
    <property type="entry name" value="B3"/>
    <property type="match status" value="2"/>
</dbReference>
<feature type="domain" description="TF-B3" evidence="8">
    <location>
        <begin position="1"/>
        <end position="79"/>
    </location>
</feature>
<evidence type="ECO:0000256" key="6">
    <source>
        <dbReference type="ARBA" id="ARBA00023242"/>
    </source>
</evidence>
<dbReference type="PANTHER" id="PTHR31674">
    <property type="entry name" value="B3 DOMAIN-CONTAINING PROTEIN REM-LIKE 3-RELATED"/>
    <property type="match status" value="1"/>
</dbReference>
<evidence type="ECO:0000256" key="4">
    <source>
        <dbReference type="ARBA" id="ARBA00023125"/>
    </source>
</evidence>
<evidence type="ECO:0000256" key="1">
    <source>
        <dbReference type="ARBA" id="ARBA00004123"/>
    </source>
</evidence>
<evidence type="ECO:0000256" key="2">
    <source>
        <dbReference type="ARBA" id="ARBA00022737"/>
    </source>
</evidence>
<keyword evidence="2" id="KW-0677">Repeat</keyword>
<dbReference type="OrthoDB" id="683934at2759"/>
<comment type="caution">
    <text evidence="9">The sequence shown here is derived from an EMBL/GenBank/DDBJ whole genome shotgun (WGS) entry which is preliminary data.</text>
</comment>
<feature type="non-terminal residue" evidence="9">
    <location>
        <position position="279"/>
    </location>
</feature>
<reference evidence="9" key="1">
    <citation type="submission" date="2017-07" db="EMBL/GenBank/DDBJ databases">
        <title>Taro Niue Genome Assembly and Annotation.</title>
        <authorList>
            <person name="Atibalentja N."/>
            <person name="Keating K."/>
            <person name="Fields C.J."/>
        </authorList>
    </citation>
    <scope>NUCLEOTIDE SEQUENCE</scope>
    <source>
        <strain evidence="9">Niue_2</strain>
        <tissue evidence="9">Leaf</tissue>
    </source>
</reference>
<evidence type="ECO:0000259" key="8">
    <source>
        <dbReference type="PROSITE" id="PS50863"/>
    </source>
</evidence>
<dbReference type="PANTHER" id="PTHR31674:SF62">
    <property type="entry name" value="B3 DOMAIN-CONTAINING PROTEIN REM14-RELATED"/>
    <property type="match status" value="1"/>
</dbReference>
<gene>
    <name evidence="9" type="ORF">Taro_008769</name>
</gene>
<evidence type="ECO:0000256" key="3">
    <source>
        <dbReference type="ARBA" id="ARBA00023015"/>
    </source>
</evidence>
<dbReference type="CDD" id="cd10017">
    <property type="entry name" value="B3_DNA"/>
    <property type="match status" value="2"/>
</dbReference>
<protein>
    <recommendedName>
        <fullName evidence="8">TF-B3 domain-containing protein</fullName>
    </recommendedName>
</protein>
<dbReference type="SMART" id="SM01019">
    <property type="entry name" value="B3"/>
    <property type="match status" value="2"/>
</dbReference>
<evidence type="ECO:0000256" key="7">
    <source>
        <dbReference type="SAM" id="MobiDB-lite"/>
    </source>
</evidence>
<feature type="region of interest" description="Disordered" evidence="7">
    <location>
        <begin position="123"/>
        <end position="152"/>
    </location>
</feature>